<organism evidence="2 3">
    <name type="scientific">Chlamydomonas eustigma</name>
    <dbReference type="NCBI Taxonomy" id="1157962"/>
    <lineage>
        <taxon>Eukaryota</taxon>
        <taxon>Viridiplantae</taxon>
        <taxon>Chlorophyta</taxon>
        <taxon>core chlorophytes</taxon>
        <taxon>Chlorophyceae</taxon>
        <taxon>CS clade</taxon>
        <taxon>Chlamydomonadales</taxon>
        <taxon>Chlamydomonadaceae</taxon>
        <taxon>Chlamydomonas</taxon>
    </lineage>
</organism>
<evidence type="ECO:0000256" key="1">
    <source>
        <dbReference type="SAM" id="MobiDB-lite"/>
    </source>
</evidence>
<evidence type="ECO:0000313" key="3">
    <source>
        <dbReference type="Proteomes" id="UP000232323"/>
    </source>
</evidence>
<feature type="region of interest" description="Disordered" evidence="1">
    <location>
        <begin position="141"/>
        <end position="160"/>
    </location>
</feature>
<protein>
    <submittedName>
        <fullName evidence="2">Uncharacterized protein</fullName>
    </submittedName>
</protein>
<sequence length="229" mass="23987">CSKCSSRRNFKFTAQQRPAGQPSCPHATLQQYSRGHSSGQRFSWATSRLAASSSPFTDPSKNEGQVHTSDIPSTVFSGSEQQRSRSSSTVIFPQANQGGSGSEISQSTALDTSAAPAYSISAAQQALLRSRSTHVYAAPVKHASPAPSSTGGTEGAVGPSSLLASRMSRDHWEDGIGGRAQERGVAAQVGLRLTGMSGLGFEPEEFEGGEGDQYCSSTLDSEDGLLKIV</sequence>
<dbReference type="EMBL" id="BEGY01000003">
    <property type="protein sequence ID" value="GAX73338.1"/>
    <property type="molecule type" value="Genomic_DNA"/>
</dbReference>
<comment type="caution">
    <text evidence="2">The sequence shown here is derived from an EMBL/GenBank/DDBJ whole genome shotgun (WGS) entry which is preliminary data.</text>
</comment>
<gene>
    <name evidence="2" type="ORF">CEUSTIGMA_g792.t1</name>
</gene>
<feature type="compositionally biased region" description="Low complexity" evidence="1">
    <location>
        <begin position="77"/>
        <end position="88"/>
    </location>
</feature>
<accession>A0A250WR94</accession>
<feature type="compositionally biased region" description="Polar residues" evidence="1">
    <location>
        <begin position="28"/>
        <end position="76"/>
    </location>
</feature>
<proteinExistence type="predicted"/>
<dbReference type="Proteomes" id="UP000232323">
    <property type="component" value="Unassembled WGS sequence"/>
</dbReference>
<keyword evidence="3" id="KW-1185">Reference proteome</keyword>
<reference evidence="2 3" key="1">
    <citation type="submission" date="2017-08" db="EMBL/GenBank/DDBJ databases">
        <title>Acidophilic green algal genome provides insights into adaptation to an acidic environment.</title>
        <authorList>
            <person name="Hirooka S."/>
            <person name="Hirose Y."/>
            <person name="Kanesaki Y."/>
            <person name="Higuchi S."/>
            <person name="Fujiwara T."/>
            <person name="Onuma R."/>
            <person name="Era A."/>
            <person name="Ohbayashi R."/>
            <person name="Uzuka A."/>
            <person name="Nozaki H."/>
            <person name="Yoshikawa H."/>
            <person name="Miyagishima S.Y."/>
        </authorList>
    </citation>
    <scope>NUCLEOTIDE SEQUENCE [LARGE SCALE GENOMIC DNA]</scope>
    <source>
        <strain evidence="2 3">NIES-2499</strain>
    </source>
</reference>
<feature type="region of interest" description="Disordered" evidence="1">
    <location>
        <begin position="1"/>
        <end position="108"/>
    </location>
</feature>
<feature type="compositionally biased region" description="Basic residues" evidence="1">
    <location>
        <begin position="1"/>
        <end position="10"/>
    </location>
</feature>
<dbReference type="AlphaFoldDB" id="A0A250WR94"/>
<name>A0A250WR94_9CHLO</name>
<feature type="compositionally biased region" description="Polar residues" evidence="1">
    <location>
        <begin position="89"/>
        <end position="108"/>
    </location>
</feature>
<evidence type="ECO:0000313" key="2">
    <source>
        <dbReference type="EMBL" id="GAX73338.1"/>
    </source>
</evidence>
<feature type="non-terminal residue" evidence="2">
    <location>
        <position position="1"/>
    </location>
</feature>